<dbReference type="PROSITE" id="PS00134">
    <property type="entry name" value="TRYPSIN_HIS"/>
    <property type="match status" value="1"/>
</dbReference>
<evidence type="ECO:0000256" key="3">
    <source>
        <dbReference type="SAM" id="SignalP"/>
    </source>
</evidence>
<dbReference type="Pfam" id="PF00089">
    <property type="entry name" value="Trypsin"/>
    <property type="match status" value="1"/>
</dbReference>
<dbReference type="CDD" id="cd00190">
    <property type="entry name" value="Tryp_SPc"/>
    <property type="match status" value="1"/>
</dbReference>
<dbReference type="GO" id="GO:0006508">
    <property type="term" value="P:proteolysis"/>
    <property type="evidence" value="ECO:0007669"/>
    <property type="project" value="InterPro"/>
</dbReference>
<feature type="signal peptide" evidence="3">
    <location>
        <begin position="1"/>
        <end position="16"/>
    </location>
</feature>
<dbReference type="InterPro" id="IPR018114">
    <property type="entry name" value="TRYPSIN_HIS"/>
</dbReference>
<dbReference type="FunFam" id="2.40.10.10:FF:000004">
    <property type="entry name" value="Tryptase gamma 1"/>
    <property type="match status" value="1"/>
</dbReference>
<keyword evidence="6" id="KW-1185">Reference proteome</keyword>
<reference evidence="5" key="1">
    <citation type="submission" date="2021-04" db="EMBL/GenBank/DDBJ databases">
        <authorList>
            <person name="Tunstrom K."/>
        </authorList>
    </citation>
    <scope>NUCLEOTIDE SEQUENCE</scope>
</reference>
<dbReference type="SMART" id="SM00020">
    <property type="entry name" value="Tryp_SPc"/>
    <property type="match status" value="1"/>
</dbReference>
<name>A0A8S3WC53_PARAO</name>
<keyword evidence="3" id="KW-0732">Signal</keyword>
<dbReference type="Proteomes" id="UP000691718">
    <property type="component" value="Unassembled WGS sequence"/>
</dbReference>
<dbReference type="InterPro" id="IPR051487">
    <property type="entry name" value="Ser/Thr_Proteases_Immune/Dev"/>
</dbReference>
<comment type="caution">
    <text evidence="5">The sequence shown here is derived from an EMBL/GenBank/DDBJ whole genome shotgun (WGS) entry which is preliminary data.</text>
</comment>
<dbReference type="PROSITE" id="PS50240">
    <property type="entry name" value="TRYPSIN_DOM"/>
    <property type="match status" value="1"/>
</dbReference>
<protein>
    <submittedName>
        <fullName evidence="5">(apollo) hypothetical protein</fullName>
    </submittedName>
</protein>
<dbReference type="OrthoDB" id="8440449at2759"/>
<sequence length="279" mass="30490">MLEKFVFFSILIASSALDNCADGECVLNQHGRIMGGDITQRNSRPFQVALYLRVGTTGKLGFCGGSLVHREWVLTAAHCCFHEDQQVNHVQAILGAHSLYDRYENGRRIVNVDEIVVHPDWDASTFSNDLALLRLANVIQITDTIDTIRLPYLSISSYNFAGMGAIASGWGIAAEGVTFVSPTLREKLMTVMTDPVCNSSYFNQLPENTICGFSVTSGICKGDNGGPFTIFYNTTEEVILIGVASFVGAGGCSDDLPSVFTRVQRYLPWISEVTGIILE</sequence>
<evidence type="ECO:0000256" key="2">
    <source>
        <dbReference type="ARBA" id="ARBA00024195"/>
    </source>
</evidence>
<feature type="domain" description="Peptidase S1" evidence="4">
    <location>
        <begin position="33"/>
        <end position="275"/>
    </location>
</feature>
<dbReference type="InterPro" id="IPR001254">
    <property type="entry name" value="Trypsin_dom"/>
</dbReference>
<evidence type="ECO:0000313" key="5">
    <source>
        <dbReference type="EMBL" id="CAG4951016.1"/>
    </source>
</evidence>
<accession>A0A8S3WC53</accession>
<keyword evidence="1" id="KW-1015">Disulfide bond</keyword>
<dbReference type="GO" id="GO:0004252">
    <property type="term" value="F:serine-type endopeptidase activity"/>
    <property type="evidence" value="ECO:0007669"/>
    <property type="project" value="InterPro"/>
</dbReference>
<dbReference type="PANTHER" id="PTHR24256">
    <property type="entry name" value="TRYPTASE-RELATED"/>
    <property type="match status" value="1"/>
</dbReference>
<evidence type="ECO:0000313" key="6">
    <source>
        <dbReference type="Proteomes" id="UP000691718"/>
    </source>
</evidence>
<dbReference type="EMBL" id="CAJQZP010000246">
    <property type="protein sequence ID" value="CAG4951016.1"/>
    <property type="molecule type" value="Genomic_DNA"/>
</dbReference>
<comment type="similarity">
    <text evidence="2">Belongs to the peptidase S1 family. CLIP subfamily.</text>
</comment>
<evidence type="ECO:0000259" key="4">
    <source>
        <dbReference type="PROSITE" id="PS50240"/>
    </source>
</evidence>
<gene>
    <name evidence="5" type="ORF">PAPOLLO_LOCUS4316</name>
</gene>
<proteinExistence type="inferred from homology"/>
<feature type="chain" id="PRO_5035926795" evidence="3">
    <location>
        <begin position="17"/>
        <end position="279"/>
    </location>
</feature>
<evidence type="ECO:0000256" key="1">
    <source>
        <dbReference type="ARBA" id="ARBA00023157"/>
    </source>
</evidence>
<dbReference type="AlphaFoldDB" id="A0A8S3WC53"/>
<organism evidence="5 6">
    <name type="scientific">Parnassius apollo</name>
    <name type="common">Apollo butterfly</name>
    <name type="synonym">Papilio apollo</name>
    <dbReference type="NCBI Taxonomy" id="110799"/>
    <lineage>
        <taxon>Eukaryota</taxon>
        <taxon>Metazoa</taxon>
        <taxon>Ecdysozoa</taxon>
        <taxon>Arthropoda</taxon>
        <taxon>Hexapoda</taxon>
        <taxon>Insecta</taxon>
        <taxon>Pterygota</taxon>
        <taxon>Neoptera</taxon>
        <taxon>Endopterygota</taxon>
        <taxon>Lepidoptera</taxon>
        <taxon>Glossata</taxon>
        <taxon>Ditrysia</taxon>
        <taxon>Papilionoidea</taxon>
        <taxon>Papilionidae</taxon>
        <taxon>Parnassiinae</taxon>
        <taxon>Parnassini</taxon>
        <taxon>Parnassius</taxon>
        <taxon>Parnassius</taxon>
    </lineage>
</organism>